<gene>
    <name evidence="3" type="ORF">GCM10010449_39710</name>
</gene>
<feature type="region of interest" description="Disordered" evidence="1">
    <location>
        <begin position="80"/>
        <end position="179"/>
    </location>
</feature>
<reference evidence="4" key="1">
    <citation type="journal article" date="2019" name="Int. J. Syst. Evol. Microbiol.">
        <title>The Global Catalogue of Microorganisms (GCM) 10K type strain sequencing project: providing services to taxonomists for standard genome sequencing and annotation.</title>
        <authorList>
            <consortium name="The Broad Institute Genomics Platform"/>
            <consortium name="The Broad Institute Genome Sequencing Center for Infectious Disease"/>
            <person name="Wu L."/>
            <person name="Ma J."/>
        </authorList>
    </citation>
    <scope>NUCLEOTIDE SEQUENCE [LARGE SCALE GENOMIC DNA]</scope>
    <source>
        <strain evidence="4">JCM 9092</strain>
    </source>
</reference>
<evidence type="ECO:0000256" key="1">
    <source>
        <dbReference type="SAM" id="MobiDB-lite"/>
    </source>
</evidence>
<protein>
    <submittedName>
        <fullName evidence="3">Uncharacterized protein</fullName>
    </submittedName>
</protein>
<name>A0ABP6MH61_9ACTN</name>
<evidence type="ECO:0000256" key="2">
    <source>
        <dbReference type="SAM" id="SignalP"/>
    </source>
</evidence>
<dbReference type="RefSeq" id="WP_344522328.1">
    <property type="nucleotide sequence ID" value="NZ_BAAAUG010000069.1"/>
</dbReference>
<evidence type="ECO:0000313" key="3">
    <source>
        <dbReference type="EMBL" id="GAA3113552.1"/>
    </source>
</evidence>
<feature type="compositionally biased region" description="Gly residues" evidence="1">
    <location>
        <begin position="119"/>
        <end position="134"/>
    </location>
</feature>
<feature type="compositionally biased region" description="Acidic residues" evidence="1">
    <location>
        <begin position="170"/>
        <end position="179"/>
    </location>
</feature>
<comment type="caution">
    <text evidence="3">The sequence shown here is derived from an EMBL/GenBank/DDBJ whole genome shotgun (WGS) entry which is preliminary data.</text>
</comment>
<keyword evidence="4" id="KW-1185">Reference proteome</keyword>
<dbReference type="Proteomes" id="UP001501637">
    <property type="component" value="Unassembled WGS sequence"/>
</dbReference>
<evidence type="ECO:0000313" key="4">
    <source>
        <dbReference type="Proteomes" id="UP001501637"/>
    </source>
</evidence>
<dbReference type="EMBL" id="BAAAUG010000069">
    <property type="protein sequence ID" value="GAA3113552.1"/>
    <property type="molecule type" value="Genomic_DNA"/>
</dbReference>
<organism evidence="3 4">
    <name type="scientific">Streptomyces rectiviolaceus</name>
    <dbReference type="NCBI Taxonomy" id="332591"/>
    <lineage>
        <taxon>Bacteria</taxon>
        <taxon>Bacillati</taxon>
        <taxon>Actinomycetota</taxon>
        <taxon>Actinomycetes</taxon>
        <taxon>Kitasatosporales</taxon>
        <taxon>Streptomycetaceae</taxon>
        <taxon>Streptomyces</taxon>
    </lineage>
</organism>
<keyword evidence="2" id="KW-0732">Signal</keyword>
<feature type="signal peptide" evidence="2">
    <location>
        <begin position="1"/>
        <end position="30"/>
    </location>
</feature>
<accession>A0ABP6MH61</accession>
<sequence>MAIKKTVARTAAVALLATGGLVVGTSAAMAGDGHGSPGGGLAPMSEHDWTVAPMSDDYGQGLASPATAHYQGKAPWNALDWDGDDKLAPMDENGGSPGGAGVAPAEHDWGIAPMEQGNGSPGGAVGASSGGEGIGLASSPVNGGSPGGSGLAPMYDDNGDGVYDHSVPATDEDGDGVLD</sequence>
<feature type="chain" id="PRO_5045236949" evidence="2">
    <location>
        <begin position="31"/>
        <end position="179"/>
    </location>
</feature>
<proteinExistence type="predicted"/>